<feature type="non-terminal residue" evidence="2">
    <location>
        <position position="1"/>
    </location>
</feature>
<protein>
    <submittedName>
        <fullName evidence="2">Uncharacterized protein</fullName>
    </submittedName>
</protein>
<feature type="compositionally biased region" description="Low complexity" evidence="1">
    <location>
        <begin position="38"/>
        <end position="58"/>
    </location>
</feature>
<reference evidence="2" key="1">
    <citation type="submission" date="2020-02" db="EMBL/GenBank/DDBJ databases">
        <authorList>
            <person name="Meier V. D."/>
        </authorList>
    </citation>
    <scope>NUCLEOTIDE SEQUENCE</scope>
    <source>
        <strain evidence="2">AVDCRST_MAG70</strain>
    </source>
</reference>
<feature type="non-terminal residue" evidence="2">
    <location>
        <position position="165"/>
    </location>
</feature>
<organism evidence="2">
    <name type="scientific">uncultured Thermomicrobiales bacterium</name>
    <dbReference type="NCBI Taxonomy" id="1645740"/>
    <lineage>
        <taxon>Bacteria</taxon>
        <taxon>Pseudomonadati</taxon>
        <taxon>Thermomicrobiota</taxon>
        <taxon>Thermomicrobia</taxon>
        <taxon>Thermomicrobiales</taxon>
        <taxon>environmental samples</taxon>
    </lineage>
</organism>
<accession>A0A6J4UAE3</accession>
<feature type="compositionally biased region" description="Basic residues" evidence="1">
    <location>
        <begin position="84"/>
        <end position="96"/>
    </location>
</feature>
<gene>
    <name evidence="2" type="ORF">AVDCRST_MAG70-415</name>
</gene>
<name>A0A6J4UAE3_9BACT</name>
<feature type="region of interest" description="Disordered" evidence="1">
    <location>
        <begin position="1"/>
        <end position="165"/>
    </location>
</feature>
<sequence>DAREIEPGLATGVGRVPPPAAAGAPPVAGIGRGDDADLALPDGGHRPPAGAAPTPAGCRRGRRVGRGLRDPGDAGRGAGAGQLRPHRLAGRRRGTRPRADEAVDPPRPGRQGGWRCRVRSQADGRPVDAAPSLLLLVPARGRGQPHRRATGRARGPRGDPADEVL</sequence>
<evidence type="ECO:0000313" key="2">
    <source>
        <dbReference type="EMBL" id="CAA9544772.1"/>
    </source>
</evidence>
<evidence type="ECO:0000256" key="1">
    <source>
        <dbReference type="SAM" id="MobiDB-lite"/>
    </source>
</evidence>
<dbReference type="AlphaFoldDB" id="A0A6J4UAE3"/>
<dbReference type="EMBL" id="CADCWH010000067">
    <property type="protein sequence ID" value="CAA9544772.1"/>
    <property type="molecule type" value="Genomic_DNA"/>
</dbReference>
<proteinExistence type="predicted"/>
<feature type="compositionally biased region" description="Basic and acidic residues" evidence="1">
    <location>
        <begin position="156"/>
        <end position="165"/>
    </location>
</feature>
<feature type="compositionally biased region" description="Basic residues" evidence="1">
    <location>
        <begin position="143"/>
        <end position="155"/>
    </location>
</feature>